<proteinExistence type="predicted"/>
<dbReference type="AlphaFoldDB" id="A0A4Z1T0W6"/>
<evidence type="ECO:0000313" key="1">
    <source>
        <dbReference type="EMBL" id="TNJ26557.1"/>
    </source>
</evidence>
<reference evidence="1 2" key="1">
    <citation type="submission" date="2019-05" db="EMBL/GenBank/DDBJ databases">
        <title>The compact genome of Giardia muris reveals important steps in the evolution of intestinal protozoan parasites.</title>
        <authorList>
            <person name="Xu F."/>
            <person name="Jimenez-Gonzalez A."/>
            <person name="Einarsson E."/>
            <person name="Astvaldsson A."/>
            <person name="Peirasmaki D."/>
            <person name="Eckmann L."/>
            <person name="Andersson J.O."/>
            <person name="Svard S.G."/>
            <person name="Jerlstrom-Hultqvist J."/>
        </authorList>
    </citation>
    <scope>NUCLEOTIDE SEQUENCE [LARGE SCALE GENOMIC DNA]</scope>
    <source>
        <strain evidence="1 2">Roberts-Thomson</strain>
    </source>
</reference>
<evidence type="ECO:0000313" key="2">
    <source>
        <dbReference type="Proteomes" id="UP000315496"/>
    </source>
</evidence>
<sequence>MPLADIAWFYVEPQATTVRLFDSFAQGRNFITRSDIKRTLTSLKLTPTAEEVNAIYQEVQDLSSMTHSQVHEKIVYPMFEEMRQTPPFAPLYGCVLNVICEYIKYNCAYIHRGYITEDSIETALMKEGKPPAFIQKVSQNLLQLSFNVEFKLVSVRELYCYMRQVIPNNWRQYICESLLEGVPSESVADALLEAGFNEEAVLETIQLIAAEGMVSAFPAFLEKTSQAVVHIYQ</sequence>
<accession>A0A4Z1T0W6</accession>
<keyword evidence="2" id="KW-1185">Reference proteome</keyword>
<dbReference type="Proteomes" id="UP000315496">
    <property type="component" value="Chromosome 5"/>
</dbReference>
<dbReference type="OrthoDB" id="10248568at2759"/>
<name>A0A4Z1T0W6_GIAMU</name>
<comment type="caution">
    <text evidence="1">The sequence shown here is derived from an EMBL/GenBank/DDBJ whole genome shotgun (WGS) entry which is preliminary data.</text>
</comment>
<gene>
    <name evidence="1" type="ORF">GMRT_16376</name>
</gene>
<dbReference type="EMBL" id="VDLU01000005">
    <property type="protein sequence ID" value="TNJ26557.1"/>
    <property type="molecule type" value="Genomic_DNA"/>
</dbReference>
<organism evidence="1 2">
    <name type="scientific">Giardia muris</name>
    <dbReference type="NCBI Taxonomy" id="5742"/>
    <lineage>
        <taxon>Eukaryota</taxon>
        <taxon>Metamonada</taxon>
        <taxon>Diplomonadida</taxon>
        <taxon>Hexamitidae</taxon>
        <taxon>Giardiinae</taxon>
        <taxon>Giardia</taxon>
    </lineage>
</organism>
<dbReference type="VEuPathDB" id="GiardiaDB:GMRT_16376"/>
<protein>
    <submittedName>
        <fullName evidence="1">Uncharacterized protein</fullName>
    </submittedName>
</protein>